<evidence type="ECO:0000256" key="1">
    <source>
        <dbReference type="ARBA" id="ARBA00004642"/>
    </source>
</evidence>
<dbReference type="Pfam" id="PF05485">
    <property type="entry name" value="THAP"/>
    <property type="match status" value="1"/>
</dbReference>
<keyword evidence="11" id="KW-0131">Cell cycle</keyword>
<evidence type="ECO:0000256" key="9">
    <source>
        <dbReference type="ARBA" id="ARBA00023163"/>
    </source>
</evidence>
<dbReference type="SMART" id="SM00692">
    <property type="entry name" value="DM3"/>
    <property type="match status" value="1"/>
</dbReference>
<evidence type="ECO:0000256" key="11">
    <source>
        <dbReference type="ARBA" id="ARBA00023306"/>
    </source>
</evidence>
<reference evidence="15 16" key="1">
    <citation type="journal article" date="2022" name="Nat. Ecol. Evol.">
        <title>A masculinizing supergene underlies an exaggerated male reproductive morph in a spider.</title>
        <authorList>
            <person name="Hendrickx F."/>
            <person name="De Corte Z."/>
            <person name="Sonet G."/>
            <person name="Van Belleghem S.M."/>
            <person name="Kostlbacher S."/>
            <person name="Vangestel C."/>
        </authorList>
    </citation>
    <scope>NUCLEOTIDE SEQUENCE [LARGE SCALE GENOMIC DNA]</scope>
    <source>
        <strain evidence="15">W744_W776</strain>
    </source>
</reference>
<dbReference type="EMBL" id="JAFNEN010000849">
    <property type="protein sequence ID" value="KAG8176798.1"/>
    <property type="molecule type" value="Genomic_DNA"/>
</dbReference>
<evidence type="ECO:0000259" key="14">
    <source>
        <dbReference type="PROSITE" id="PS50950"/>
    </source>
</evidence>
<evidence type="ECO:0000313" key="16">
    <source>
        <dbReference type="Proteomes" id="UP000827092"/>
    </source>
</evidence>
<dbReference type="InterPro" id="IPR006612">
    <property type="entry name" value="THAP_Znf"/>
</dbReference>
<feature type="region of interest" description="Disordered" evidence="13">
    <location>
        <begin position="90"/>
        <end position="125"/>
    </location>
</feature>
<keyword evidence="8 12" id="KW-0238">DNA-binding</keyword>
<evidence type="ECO:0000256" key="8">
    <source>
        <dbReference type="ARBA" id="ARBA00023125"/>
    </source>
</evidence>
<organism evidence="15 16">
    <name type="scientific">Oedothorax gibbosus</name>
    <dbReference type="NCBI Taxonomy" id="931172"/>
    <lineage>
        <taxon>Eukaryota</taxon>
        <taxon>Metazoa</taxon>
        <taxon>Ecdysozoa</taxon>
        <taxon>Arthropoda</taxon>
        <taxon>Chelicerata</taxon>
        <taxon>Arachnida</taxon>
        <taxon>Araneae</taxon>
        <taxon>Araneomorphae</taxon>
        <taxon>Entelegynae</taxon>
        <taxon>Araneoidea</taxon>
        <taxon>Linyphiidae</taxon>
        <taxon>Erigoninae</taxon>
        <taxon>Oedothorax</taxon>
    </lineage>
</organism>
<feature type="domain" description="THAP-type" evidence="14">
    <location>
        <begin position="1"/>
        <end position="95"/>
    </location>
</feature>
<dbReference type="GO" id="GO:0008270">
    <property type="term" value="F:zinc ion binding"/>
    <property type="evidence" value="ECO:0007669"/>
    <property type="project" value="UniProtKB-KW"/>
</dbReference>
<dbReference type="PROSITE" id="PS50950">
    <property type="entry name" value="ZF_THAP"/>
    <property type="match status" value="1"/>
</dbReference>
<evidence type="ECO:0000256" key="12">
    <source>
        <dbReference type="PROSITE-ProRule" id="PRU00309"/>
    </source>
</evidence>
<protein>
    <recommendedName>
        <fullName evidence="14">THAP-type domain-containing protein</fullName>
    </recommendedName>
</protein>
<evidence type="ECO:0000256" key="2">
    <source>
        <dbReference type="ARBA" id="ARBA00006177"/>
    </source>
</evidence>
<evidence type="ECO:0000313" key="15">
    <source>
        <dbReference type="EMBL" id="KAG8176798.1"/>
    </source>
</evidence>
<dbReference type="GO" id="GO:0005654">
    <property type="term" value="C:nucleoplasm"/>
    <property type="evidence" value="ECO:0007669"/>
    <property type="project" value="UniProtKB-SubCell"/>
</dbReference>
<evidence type="ECO:0000256" key="10">
    <source>
        <dbReference type="ARBA" id="ARBA00023242"/>
    </source>
</evidence>
<dbReference type="PANTHER" id="PTHR46600">
    <property type="entry name" value="THAP DOMAIN-CONTAINING"/>
    <property type="match status" value="1"/>
</dbReference>
<keyword evidence="3" id="KW-0479">Metal-binding</keyword>
<keyword evidence="7" id="KW-0175">Coiled coil</keyword>
<dbReference type="GO" id="GO:0043565">
    <property type="term" value="F:sequence-specific DNA binding"/>
    <property type="evidence" value="ECO:0007669"/>
    <property type="project" value="InterPro"/>
</dbReference>
<dbReference type="Gene3D" id="6.20.210.20">
    <property type="entry name" value="THAP domain"/>
    <property type="match status" value="1"/>
</dbReference>
<comment type="caution">
    <text evidence="15">The sequence shown here is derived from an EMBL/GenBank/DDBJ whole genome shotgun (WGS) entry which is preliminary data.</text>
</comment>
<dbReference type="AlphaFoldDB" id="A0AAV6TY87"/>
<evidence type="ECO:0000256" key="3">
    <source>
        <dbReference type="ARBA" id="ARBA00022723"/>
    </source>
</evidence>
<evidence type="ECO:0000256" key="4">
    <source>
        <dbReference type="ARBA" id="ARBA00022771"/>
    </source>
</evidence>
<gene>
    <name evidence="15" type="ORF">JTE90_003426</name>
</gene>
<dbReference type="InterPro" id="IPR038441">
    <property type="entry name" value="THAP_Znf_sf"/>
</dbReference>
<accession>A0AAV6TY87</accession>
<dbReference type="PANTHER" id="PTHR46600:SF1">
    <property type="entry name" value="THAP DOMAIN-CONTAINING PROTEIN 1"/>
    <property type="match status" value="1"/>
</dbReference>
<dbReference type="SUPFAM" id="SSF57716">
    <property type="entry name" value="Glucocorticoid receptor-like (DNA-binding domain)"/>
    <property type="match status" value="1"/>
</dbReference>
<proteinExistence type="inferred from homology"/>
<comment type="similarity">
    <text evidence="2">Belongs to the THAP1 family.</text>
</comment>
<dbReference type="SMART" id="SM00980">
    <property type="entry name" value="THAP"/>
    <property type="match status" value="1"/>
</dbReference>
<feature type="compositionally biased region" description="Basic and acidic residues" evidence="13">
    <location>
        <begin position="108"/>
        <end position="118"/>
    </location>
</feature>
<dbReference type="Proteomes" id="UP000827092">
    <property type="component" value="Unassembled WGS sequence"/>
</dbReference>
<keyword evidence="6" id="KW-0805">Transcription regulation</keyword>
<keyword evidence="16" id="KW-1185">Reference proteome</keyword>
<keyword evidence="9" id="KW-0804">Transcription</keyword>
<dbReference type="InterPro" id="IPR026516">
    <property type="entry name" value="THAP1/10"/>
</dbReference>
<comment type="subcellular location">
    <subcellularLocation>
        <location evidence="1">Nucleus</location>
        <location evidence="1">Nucleoplasm</location>
    </subcellularLocation>
</comment>
<keyword evidence="4 12" id="KW-0863">Zinc-finger</keyword>
<evidence type="ECO:0000256" key="7">
    <source>
        <dbReference type="ARBA" id="ARBA00023054"/>
    </source>
</evidence>
<evidence type="ECO:0000256" key="5">
    <source>
        <dbReference type="ARBA" id="ARBA00022833"/>
    </source>
</evidence>
<keyword evidence="10" id="KW-0539">Nucleus</keyword>
<evidence type="ECO:0000256" key="13">
    <source>
        <dbReference type="SAM" id="MobiDB-lite"/>
    </source>
</evidence>
<sequence length="125" mass="14247">MPRICSVPYCKGNYPTGPKVSVFSFPKRPNKKLEWLKAIQRKDFVPNQHSRVCELHFCNEDFIVTASAFDGKTGKVVSAPLQRKRLKPGACPSIFNGYPTSSKKHVPRRDAPKEKKENSNNCKRR</sequence>
<keyword evidence="5" id="KW-0862">Zinc</keyword>
<name>A0AAV6TY87_9ARAC</name>
<evidence type="ECO:0000256" key="6">
    <source>
        <dbReference type="ARBA" id="ARBA00023015"/>
    </source>
</evidence>